<evidence type="ECO:0000313" key="3">
    <source>
        <dbReference type="Proteomes" id="UP000268436"/>
    </source>
</evidence>
<reference evidence="3 4" key="1">
    <citation type="submission" date="2018-12" db="EMBL/GenBank/DDBJ databases">
        <title>Persistence of Moraxella catarrhalis in Chronic Obstructive Pulmonary Disease and Regulation of the Hag/MID Adhesin.</title>
        <authorList>
            <person name="Murphy T."/>
            <person name="Zhao X."/>
            <person name="Vyas G."/>
            <person name="Aluvathingal J."/>
            <person name="Nadendla S."/>
            <person name="Tallon L."/>
            <person name="Tettelin H."/>
        </authorList>
    </citation>
    <scope>NUCLEOTIDE SEQUENCE [LARGE SCALE GENOMIC DNA]</scope>
    <source>
        <strain evidence="2 3">173P27B1</strain>
        <strain evidence="1 4">46P58B1</strain>
    </source>
</reference>
<dbReference type="EMBL" id="RYER01000018">
    <property type="protein sequence ID" value="RUO16036.1"/>
    <property type="molecule type" value="Genomic_DNA"/>
</dbReference>
<protein>
    <submittedName>
        <fullName evidence="1">Uncharacterized protein</fullName>
    </submittedName>
</protein>
<dbReference type="EMBL" id="CP034662">
    <property type="protein sequence ID" value="AZQ93750.1"/>
    <property type="molecule type" value="Genomic_DNA"/>
</dbReference>
<sequence>MIFDESDSIAFNQPKLNQPKLSVGMDTKYQQLQNISLKIF</sequence>
<accession>A0A3S9QGI6</accession>
<dbReference type="Proteomes" id="UP000280228">
    <property type="component" value="Chromosome"/>
</dbReference>
<evidence type="ECO:0000313" key="1">
    <source>
        <dbReference type="EMBL" id="AZQ93750.1"/>
    </source>
</evidence>
<dbReference type="Proteomes" id="UP000268436">
    <property type="component" value="Unassembled WGS sequence"/>
</dbReference>
<proteinExistence type="predicted"/>
<evidence type="ECO:0000313" key="4">
    <source>
        <dbReference type="Proteomes" id="UP000280228"/>
    </source>
</evidence>
<name>A0A3S9QGI6_MORCA</name>
<organism evidence="1 4">
    <name type="scientific">Moraxella catarrhalis</name>
    <name type="common">Branhamella catarrhalis</name>
    <dbReference type="NCBI Taxonomy" id="480"/>
    <lineage>
        <taxon>Bacteria</taxon>
        <taxon>Pseudomonadati</taxon>
        <taxon>Pseudomonadota</taxon>
        <taxon>Gammaproteobacteria</taxon>
        <taxon>Moraxellales</taxon>
        <taxon>Moraxellaceae</taxon>
        <taxon>Moraxella</taxon>
    </lineage>
</organism>
<keyword evidence="3" id="KW-1185">Reference proteome</keyword>
<evidence type="ECO:0000313" key="2">
    <source>
        <dbReference type="EMBL" id="RUO16036.1"/>
    </source>
</evidence>
<gene>
    <name evidence="1" type="ORF">EJK53_0191</name>
    <name evidence="2" type="ORF">EJK54_0860</name>
</gene>
<dbReference type="AlphaFoldDB" id="A0A3S9QGI6"/>